<dbReference type="AlphaFoldDB" id="A0A1M4SF39"/>
<reference evidence="2" key="1">
    <citation type="submission" date="2016-11" db="EMBL/GenBank/DDBJ databases">
        <authorList>
            <person name="Varghese N."/>
            <person name="Submissions S."/>
        </authorList>
    </citation>
    <scope>NUCLEOTIDE SEQUENCE [LARGE SCALE GENOMIC DNA]</scope>
    <source>
        <strain evidence="2">DSM 19514</strain>
    </source>
</reference>
<sequence>MVVVVVGADVVDVVEGTTCMVEAVETDLCWVVVGKEGGAVRPHPDAKVATVISDKIR</sequence>
<dbReference type="Proteomes" id="UP000184295">
    <property type="component" value="Unassembled WGS sequence"/>
</dbReference>
<protein>
    <submittedName>
        <fullName evidence="1">Uncharacterized protein</fullName>
    </submittedName>
</protein>
<evidence type="ECO:0000313" key="2">
    <source>
        <dbReference type="Proteomes" id="UP000184295"/>
    </source>
</evidence>
<keyword evidence="2" id="KW-1185">Reference proteome</keyword>
<organism evidence="1 2">
    <name type="scientific">Ferrithrix thermotolerans DSM 19514</name>
    <dbReference type="NCBI Taxonomy" id="1121881"/>
    <lineage>
        <taxon>Bacteria</taxon>
        <taxon>Bacillati</taxon>
        <taxon>Actinomycetota</taxon>
        <taxon>Acidimicrobiia</taxon>
        <taxon>Acidimicrobiales</taxon>
        <taxon>Acidimicrobiaceae</taxon>
        <taxon>Ferrithrix</taxon>
    </lineage>
</organism>
<name>A0A1M4SF39_9ACTN</name>
<proteinExistence type="predicted"/>
<dbReference type="STRING" id="1121881.SAMN02745225_00248"/>
<evidence type="ECO:0000313" key="1">
    <source>
        <dbReference type="EMBL" id="SHE30782.1"/>
    </source>
</evidence>
<dbReference type="EMBL" id="FQUL01000002">
    <property type="protein sequence ID" value="SHE30782.1"/>
    <property type="molecule type" value="Genomic_DNA"/>
</dbReference>
<accession>A0A1M4SF39</accession>
<gene>
    <name evidence="1" type="ORF">SAMN02745225_00248</name>
</gene>